<reference evidence="4" key="1">
    <citation type="journal article" date="2020" name="mSystems">
        <title>Genome- and Community-Level Interaction Insights into Carbon Utilization and Element Cycling Functions of Hydrothermarchaeota in Hydrothermal Sediment.</title>
        <authorList>
            <person name="Zhou Z."/>
            <person name="Liu Y."/>
            <person name="Xu W."/>
            <person name="Pan J."/>
            <person name="Luo Z.H."/>
            <person name="Li M."/>
        </authorList>
    </citation>
    <scope>NUCLEOTIDE SEQUENCE [LARGE SCALE GENOMIC DNA]</scope>
    <source>
        <strain evidence="4">SpSt-468</strain>
    </source>
</reference>
<dbReference type="GO" id="GO:0002144">
    <property type="term" value="C:cytosolic tRNA wobble base thiouridylase complex"/>
    <property type="evidence" value="ECO:0007669"/>
    <property type="project" value="TreeGrafter"/>
</dbReference>
<proteinExistence type="predicted"/>
<dbReference type="SUPFAM" id="SSF52402">
    <property type="entry name" value="Adenine nucleotide alpha hydrolases-like"/>
    <property type="match status" value="1"/>
</dbReference>
<organism evidence="4">
    <name type="scientific">Candidatus Methanomethylicus mesodigestus</name>
    <dbReference type="NCBI Taxonomy" id="1867258"/>
    <lineage>
        <taxon>Archaea</taxon>
        <taxon>Thermoproteota</taxon>
        <taxon>Methanosuratincolia</taxon>
        <taxon>Candidatus Methanomethylicales</taxon>
        <taxon>Candidatus Methanomethylicaceae</taxon>
        <taxon>Candidatus Methanomethylicus</taxon>
    </lineage>
</organism>
<dbReference type="NCBIfam" id="TIGR00269">
    <property type="entry name" value="TIGR00269 family protein"/>
    <property type="match status" value="1"/>
</dbReference>
<dbReference type="InterPro" id="IPR056369">
    <property type="entry name" value="CTU1-like_ATP-bd"/>
</dbReference>
<sequence>MKPKVCKCGKGAFFLRRQSGEALCRKCFIRSLERGVYRLVKKEKLFTPTDRILVALSGGKDSVALAHILSKIEGPFGTEIFAVTIDEGVSGYRQEGIDIAKRTAEEAGLDHYVVTFKDAYGYTLEEIVGLAEKKGIGLLGCSFCGILRRRLLNDTAIRMGATKVATGHNLDDEAQTFMINILRGDVSRIGRAGTKPVIQREGFVSRVKPLRYVPEVEIAAYAYLKGYPLYEKECPYVRSSLRDEVRDMLNALESRHPGTKHAIVNGADKLSDILRDLSEVSGIDRCSRCGSPSSKQVCRMCEVLEMLGIKTTLINHLDE</sequence>
<comment type="caution">
    <text evidence="4">The sequence shown here is derived from an EMBL/GenBank/DDBJ whole genome shotgun (WGS) entry which is preliminary data.</text>
</comment>
<dbReference type="GO" id="GO:0016740">
    <property type="term" value="F:transferase activity"/>
    <property type="evidence" value="ECO:0007669"/>
    <property type="project" value="UniProtKB-KW"/>
</dbReference>
<dbReference type="CDD" id="cd01713">
    <property type="entry name" value="CTU1-like"/>
    <property type="match status" value="1"/>
</dbReference>
<dbReference type="GO" id="GO:0002143">
    <property type="term" value="P:tRNA wobble position uridine thiolation"/>
    <property type="evidence" value="ECO:0007669"/>
    <property type="project" value="TreeGrafter"/>
</dbReference>
<feature type="binding site" evidence="2">
    <location>
        <position position="167"/>
    </location>
    <ligand>
        <name>ATP</name>
        <dbReference type="ChEBI" id="CHEBI:30616"/>
    </ligand>
</feature>
<dbReference type="Gene3D" id="3.40.50.620">
    <property type="entry name" value="HUPs"/>
    <property type="match status" value="1"/>
</dbReference>
<gene>
    <name evidence="4" type="ORF">ENS19_06970</name>
</gene>
<feature type="binding site" evidence="2">
    <location>
        <position position="172"/>
    </location>
    <ligand>
        <name>ATP</name>
        <dbReference type="ChEBI" id="CHEBI:30616"/>
    </ligand>
</feature>
<dbReference type="PANTHER" id="PTHR11807:SF12">
    <property type="entry name" value="CYTOPLASMIC TRNA 2-THIOLATION PROTEIN 1"/>
    <property type="match status" value="1"/>
</dbReference>
<dbReference type="InterPro" id="IPR011063">
    <property type="entry name" value="TilS/TtcA_N"/>
</dbReference>
<dbReference type="Pfam" id="PF01171">
    <property type="entry name" value="ATP_bind_3"/>
    <property type="match status" value="1"/>
</dbReference>
<dbReference type="PIRSF" id="PIRSF004976">
    <property type="entry name" value="ATPase_YdaO"/>
    <property type="match status" value="1"/>
</dbReference>
<dbReference type="EMBL" id="DSTX01000011">
    <property type="protein sequence ID" value="HFK20999.1"/>
    <property type="molecule type" value="Genomic_DNA"/>
</dbReference>
<keyword evidence="2" id="KW-0067">ATP-binding</keyword>
<feature type="domain" description="tRNA(Ile)-lysidine/2-thiocytidine synthase N-terminal" evidence="3">
    <location>
        <begin position="52"/>
        <end position="244"/>
    </location>
</feature>
<evidence type="ECO:0000259" key="3">
    <source>
        <dbReference type="Pfam" id="PF01171"/>
    </source>
</evidence>
<dbReference type="GO" id="GO:0005524">
    <property type="term" value="F:ATP binding"/>
    <property type="evidence" value="ECO:0007669"/>
    <property type="project" value="UniProtKB-KW"/>
</dbReference>
<evidence type="ECO:0000256" key="1">
    <source>
        <dbReference type="ARBA" id="ARBA00022679"/>
    </source>
</evidence>
<protein>
    <submittedName>
        <fullName evidence="4">TIGR00269 family protein</fullName>
    </submittedName>
</protein>
<accession>A0A7C3J2S6</accession>
<keyword evidence="2" id="KW-0547">Nucleotide-binding</keyword>
<dbReference type="GO" id="GO:0000049">
    <property type="term" value="F:tRNA binding"/>
    <property type="evidence" value="ECO:0007669"/>
    <property type="project" value="InterPro"/>
</dbReference>
<dbReference type="InterPro" id="IPR000541">
    <property type="entry name" value="Ncs6/Tuc1/Ctu1"/>
</dbReference>
<dbReference type="InterPro" id="IPR035107">
    <property type="entry name" value="tRNA_thiolation_TtcA_Ctu1"/>
</dbReference>
<name>A0A7C3J2S6_9CREN</name>
<dbReference type="AlphaFoldDB" id="A0A7C3J2S6"/>
<keyword evidence="1" id="KW-0808">Transferase</keyword>
<feature type="binding site" evidence="2">
    <location>
        <position position="61"/>
    </location>
    <ligand>
        <name>ATP</name>
        <dbReference type="ChEBI" id="CHEBI:30616"/>
    </ligand>
</feature>
<dbReference type="InterPro" id="IPR014729">
    <property type="entry name" value="Rossmann-like_a/b/a_fold"/>
</dbReference>
<feature type="binding site" evidence="2">
    <location>
        <begin position="55"/>
        <end position="57"/>
    </location>
    <ligand>
        <name>ATP</name>
        <dbReference type="ChEBI" id="CHEBI:30616"/>
    </ligand>
</feature>
<dbReference type="PANTHER" id="PTHR11807">
    <property type="entry name" value="ATPASES OF THE PP SUPERFAMILY-RELATED"/>
    <property type="match status" value="1"/>
</dbReference>
<evidence type="ECO:0000256" key="2">
    <source>
        <dbReference type="PIRSR" id="PIRSR004976-51"/>
    </source>
</evidence>
<evidence type="ECO:0000313" key="4">
    <source>
        <dbReference type="EMBL" id="HFK20999.1"/>
    </source>
</evidence>
<feature type="binding site" evidence="2">
    <location>
        <position position="85"/>
    </location>
    <ligand>
        <name>ATP</name>
        <dbReference type="ChEBI" id="CHEBI:30616"/>
    </ligand>
</feature>